<gene>
    <name evidence="1" type="ORF">M408DRAFT_332517</name>
</gene>
<accession>A0A0C3AEU7</accession>
<reference evidence="2" key="2">
    <citation type="submission" date="2015-01" db="EMBL/GenBank/DDBJ databases">
        <title>Evolutionary Origins and Diversification of the Mycorrhizal Mutualists.</title>
        <authorList>
            <consortium name="DOE Joint Genome Institute"/>
            <consortium name="Mycorrhizal Genomics Consortium"/>
            <person name="Kohler A."/>
            <person name="Kuo A."/>
            <person name="Nagy L.G."/>
            <person name="Floudas D."/>
            <person name="Copeland A."/>
            <person name="Barry K.W."/>
            <person name="Cichocki N."/>
            <person name="Veneault-Fourrey C."/>
            <person name="LaButti K."/>
            <person name="Lindquist E.A."/>
            <person name="Lipzen A."/>
            <person name="Lundell T."/>
            <person name="Morin E."/>
            <person name="Murat C."/>
            <person name="Riley R."/>
            <person name="Ohm R."/>
            <person name="Sun H."/>
            <person name="Tunlid A."/>
            <person name="Henrissat B."/>
            <person name="Grigoriev I.V."/>
            <person name="Hibbett D.S."/>
            <person name="Martin F."/>
        </authorList>
    </citation>
    <scope>NUCLEOTIDE SEQUENCE [LARGE SCALE GENOMIC DNA]</scope>
    <source>
        <strain evidence="2">MAFF 305830</strain>
    </source>
</reference>
<evidence type="ECO:0000313" key="1">
    <source>
        <dbReference type="EMBL" id="KIM23155.1"/>
    </source>
</evidence>
<reference evidence="1 2" key="1">
    <citation type="submission" date="2014-04" db="EMBL/GenBank/DDBJ databases">
        <authorList>
            <consortium name="DOE Joint Genome Institute"/>
            <person name="Kuo A."/>
            <person name="Zuccaro A."/>
            <person name="Kohler A."/>
            <person name="Nagy L.G."/>
            <person name="Floudas D."/>
            <person name="Copeland A."/>
            <person name="Barry K.W."/>
            <person name="Cichocki N."/>
            <person name="Veneault-Fourrey C."/>
            <person name="LaButti K."/>
            <person name="Lindquist E.A."/>
            <person name="Lipzen A."/>
            <person name="Lundell T."/>
            <person name="Morin E."/>
            <person name="Murat C."/>
            <person name="Sun H."/>
            <person name="Tunlid A."/>
            <person name="Henrissat B."/>
            <person name="Grigoriev I.V."/>
            <person name="Hibbett D.S."/>
            <person name="Martin F."/>
            <person name="Nordberg H.P."/>
            <person name="Cantor M.N."/>
            <person name="Hua S.X."/>
        </authorList>
    </citation>
    <scope>NUCLEOTIDE SEQUENCE [LARGE SCALE GENOMIC DNA]</scope>
    <source>
        <strain evidence="1 2">MAFF 305830</strain>
    </source>
</reference>
<dbReference type="HOGENOM" id="CLU_2759407_0_0_1"/>
<proteinExistence type="predicted"/>
<dbReference type="AlphaFoldDB" id="A0A0C3AEU7"/>
<evidence type="ECO:0000313" key="2">
    <source>
        <dbReference type="Proteomes" id="UP000054097"/>
    </source>
</evidence>
<name>A0A0C3AEU7_SERVB</name>
<protein>
    <submittedName>
        <fullName evidence="1">Uncharacterized protein</fullName>
    </submittedName>
</protein>
<sequence length="70" mass="8119">MSCENQAFIIIYQLERLESPKVGTTARNARVLGRERDHRNALSYFENSSTILIDGTSTKREEIFLEETRL</sequence>
<organism evidence="1 2">
    <name type="scientific">Serendipita vermifera MAFF 305830</name>
    <dbReference type="NCBI Taxonomy" id="933852"/>
    <lineage>
        <taxon>Eukaryota</taxon>
        <taxon>Fungi</taxon>
        <taxon>Dikarya</taxon>
        <taxon>Basidiomycota</taxon>
        <taxon>Agaricomycotina</taxon>
        <taxon>Agaricomycetes</taxon>
        <taxon>Sebacinales</taxon>
        <taxon>Serendipitaceae</taxon>
        <taxon>Serendipita</taxon>
    </lineage>
</organism>
<dbReference type="EMBL" id="KN824342">
    <property type="protein sequence ID" value="KIM23155.1"/>
    <property type="molecule type" value="Genomic_DNA"/>
</dbReference>
<dbReference type="Proteomes" id="UP000054097">
    <property type="component" value="Unassembled WGS sequence"/>
</dbReference>
<keyword evidence="2" id="KW-1185">Reference proteome</keyword>